<organism evidence="1 2">
    <name type="scientific">Carpinus fangiana</name>
    <dbReference type="NCBI Taxonomy" id="176857"/>
    <lineage>
        <taxon>Eukaryota</taxon>
        <taxon>Viridiplantae</taxon>
        <taxon>Streptophyta</taxon>
        <taxon>Embryophyta</taxon>
        <taxon>Tracheophyta</taxon>
        <taxon>Spermatophyta</taxon>
        <taxon>Magnoliopsida</taxon>
        <taxon>eudicotyledons</taxon>
        <taxon>Gunneridae</taxon>
        <taxon>Pentapetalae</taxon>
        <taxon>rosids</taxon>
        <taxon>fabids</taxon>
        <taxon>Fagales</taxon>
        <taxon>Betulaceae</taxon>
        <taxon>Carpinus</taxon>
    </lineage>
</organism>
<dbReference type="AlphaFoldDB" id="A0A5N6QDT1"/>
<reference evidence="1 2" key="1">
    <citation type="submission" date="2019-06" db="EMBL/GenBank/DDBJ databases">
        <title>A chromosomal-level reference genome of Carpinus fangiana (Coryloideae, Betulaceae).</title>
        <authorList>
            <person name="Yang X."/>
            <person name="Wang Z."/>
            <person name="Zhang L."/>
            <person name="Hao G."/>
            <person name="Liu J."/>
            <person name="Yang Y."/>
        </authorList>
    </citation>
    <scope>NUCLEOTIDE SEQUENCE [LARGE SCALE GENOMIC DNA]</scope>
    <source>
        <strain evidence="1">Cfa_2016G</strain>
        <tissue evidence="1">Leaf</tissue>
    </source>
</reference>
<evidence type="ECO:0000313" key="2">
    <source>
        <dbReference type="Proteomes" id="UP000327013"/>
    </source>
</evidence>
<dbReference type="Proteomes" id="UP000327013">
    <property type="component" value="Chromosome 1"/>
</dbReference>
<accession>A0A5N6QDT1</accession>
<dbReference type="EMBL" id="CM017321">
    <property type="protein sequence ID" value="KAE7996353.1"/>
    <property type="molecule type" value="Genomic_DNA"/>
</dbReference>
<evidence type="ECO:0000313" key="1">
    <source>
        <dbReference type="EMBL" id="KAE7996353.1"/>
    </source>
</evidence>
<keyword evidence="2" id="KW-1185">Reference proteome</keyword>
<proteinExistence type="predicted"/>
<protein>
    <submittedName>
        <fullName evidence="1">Uncharacterized protein</fullName>
    </submittedName>
</protein>
<sequence length="59" mass="6669">MSMMGLAVASRRLDKPLARDKGMRVSESCYMVVYSDCIAGLGNSFVYQCEREILKKCEK</sequence>
<gene>
    <name evidence="1" type="ORF">FH972_001084</name>
</gene>
<name>A0A5N6QDT1_9ROSI</name>